<keyword evidence="1" id="KW-0175">Coiled coil</keyword>
<organism evidence="3 4">
    <name type="scientific">Euplotes crassus</name>
    <dbReference type="NCBI Taxonomy" id="5936"/>
    <lineage>
        <taxon>Eukaryota</taxon>
        <taxon>Sar</taxon>
        <taxon>Alveolata</taxon>
        <taxon>Ciliophora</taxon>
        <taxon>Intramacronucleata</taxon>
        <taxon>Spirotrichea</taxon>
        <taxon>Hypotrichia</taxon>
        <taxon>Euplotida</taxon>
        <taxon>Euplotidae</taxon>
        <taxon>Moneuplotes</taxon>
    </lineage>
</organism>
<accession>A0AAD1UG27</accession>
<evidence type="ECO:0000256" key="1">
    <source>
        <dbReference type="SAM" id="Coils"/>
    </source>
</evidence>
<comment type="caution">
    <text evidence="3">The sequence shown here is derived from an EMBL/GenBank/DDBJ whole genome shotgun (WGS) entry which is preliminary data.</text>
</comment>
<feature type="domain" description="Serine aminopeptidase S33" evidence="2">
    <location>
        <begin position="74"/>
        <end position="181"/>
    </location>
</feature>
<protein>
    <recommendedName>
        <fullName evidence="2">Serine aminopeptidase S33 domain-containing protein</fullName>
    </recommendedName>
</protein>
<gene>
    <name evidence="3" type="ORF">ECRASSUSDP1_LOCUS9974</name>
</gene>
<name>A0AAD1UG27_EUPCR</name>
<dbReference type="InterPro" id="IPR029058">
    <property type="entry name" value="AB_hydrolase_fold"/>
</dbReference>
<dbReference type="SUPFAM" id="SSF53474">
    <property type="entry name" value="alpha/beta-Hydrolases"/>
    <property type="match status" value="1"/>
</dbReference>
<proteinExistence type="predicted"/>
<dbReference type="EMBL" id="CAMPGE010009816">
    <property type="protein sequence ID" value="CAI2368678.1"/>
    <property type="molecule type" value="Genomic_DNA"/>
</dbReference>
<sequence length="453" mass="51532">MDGDVRSYKDLVDSIIRPPRESYTMEELGPIEFTIKDKKYARKDVGLVNPQGDTIVCSHYEPASNERINKMLPCVIFCHGNCGSRLDALPTVLNLLPHNITVFSLDFSGSGRSDGDYVSLGWYEKDDISTAIEYLRSQDSVSSIGLWGQSMGAVASLLYSSEDPLISGLVLDSPFSNLKKLCLELCKVHSKIPTFVCKIGLRMMRRTILKKANFDINKLDILKQAKKCTVPCKFFYGTKDDFVSPSHSKKLYKAYSGDKGLAEFEGDHNSERPDFFYDSATIFFCNLFMVDCIEDERAKFDENPIKKEAIELLEGKIPELDSTKFRKICEAVESQIPEENEDLYKFDQSVENQIKRNQRKHLQARAAKEKEDLDKAVLHSMQTLLDEKEEENQVIDALEKIGLFRQSSKVNLEKELLETVKMHSKDLDLVGDLNDREEEDETYQSSVCITDPV</sequence>
<dbReference type="PANTHER" id="PTHR43358:SF4">
    <property type="entry name" value="ALPHA_BETA HYDROLASE FOLD-1 DOMAIN-CONTAINING PROTEIN"/>
    <property type="match status" value="1"/>
</dbReference>
<dbReference type="Gene3D" id="3.40.50.1820">
    <property type="entry name" value="alpha/beta hydrolase"/>
    <property type="match status" value="1"/>
</dbReference>
<dbReference type="Proteomes" id="UP001295684">
    <property type="component" value="Unassembled WGS sequence"/>
</dbReference>
<reference evidence="3" key="1">
    <citation type="submission" date="2023-07" db="EMBL/GenBank/DDBJ databases">
        <authorList>
            <consortium name="AG Swart"/>
            <person name="Singh M."/>
            <person name="Singh A."/>
            <person name="Seah K."/>
            <person name="Emmerich C."/>
        </authorList>
    </citation>
    <scope>NUCLEOTIDE SEQUENCE</scope>
    <source>
        <strain evidence="3">DP1</strain>
    </source>
</reference>
<evidence type="ECO:0000313" key="4">
    <source>
        <dbReference type="Proteomes" id="UP001295684"/>
    </source>
</evidence>
<evidence type="ECO:0000259" key="2">
    <source>
        <dbReference type="Pfam" id="PF12146"/>
    </source>
</evidence>
<feature type="coiled-coil region" evidence="1">
    <location>
        <begin position="352"/>
        <end position="401"/>
    </location>
</feature>
<dbReference type="Pfam" id="PF12146">
    <property type="entry name" value="Hydrolase_4"/>
    <property type="match status" value="1"/>
</dbReference>
<dbReference type="InterPro" id="IPR052920">
    <property type="entry name" value="DNA-binding_regulatory"/>
</dbReference>
<dbReference type="PANTHER" id="PTHR43358">
    <property type="entry name" value="ALPHA/BETA-HYDROLASE"/>
    <property type="match status" value="1"/>
</dbReference>
<dbReference type="InterPro" id="IPR022742">
    <property type="entry name" value="Hydrolase_4"/>
</dbReference>
<evidence type="ECO:0000313" key="3">
    <source>
        <dbReference type="EMBL" id="CAI2368678.1"/>
    </source>
</evidence>
<keyword evidence="4" id="KW-1185">Reference proteome</keyword>
<dbReference type="AlphaFoldDB" id="A0AAD1UG27"/>